<evidence type="ECO:0000256" key="4">
    <source>
        <dbReference type="ARBA" id="ARBA00022452"/>
    </source>
</evidence>
<evidence type="ECO:0000313" key="17">
    <source>
        <dbReference type="Proteomes" id="UP000694660"/>
    </source>
</evidence>
<dbReference type="CDD" id="cd01347">
    <property type="entry name" value="ligand_gated_channel"/>
    <property type="match status" value="1"/>
</dbReference>
<comment type="subcellular location">
    <subcellularLocation>
        <location evidence="1 11">Cell outer membrane</location>
        <topology evidence="1 11">Multi-pass membrane protein</topology>
    </subcellularLocation>
</comment>
<dbReference type="PANTHER" id="PTHR30069:SF29">
    <property type="entry name" value="HEMOGLOBIN AND HEMOGLOBIN-HAPTOGLOBIN-BINDING PROTEIN 1-RELATED"/>
    <property type="match status" value="1"/>
</dbReference>
<evidence type="ECO:0000256" key="8">
    <source>
        <dbReference type="ARBA" id="ARBA00023136"/>
    </source>
</evidence>
<evidence type="ECO:0000256" key="3">
    <source>
        <dbReference type="ARBA" id="ARBA00022448"/>
    </source>
</evidence>
<dbReference type="SUPFAM" id="SSF56935">
    <property type="entry name" value="Porins"/>
    <property type="match status" value="1"/>
</dbReference>
<dbReference type="GO" id="GO:0009279">
    <property type="term" value="C:cell outer membrane"/>
    <property type="evidence" value="ECO:0007669"/>
    <property type="project" value="UniProtKB-SubCell"/>
</dbReference>
<keyword evidence="9 16" id="KW-0675">Receptor</keyword>
<evidence type="ECO:0000313" key="16">
    <source>
        <dbReference type="EMBL" id="MBT0962621.1"/>
    </source>
</evidence>
<dbReference type="GO" id="GO:0015344">
    <property type="term" value="F:siderophore uptake transmembrane transporter activity"/>
    <property type="evidence" value="ECO:0007669"/>
    <property type="project" value="TreeGrafter"/>
</dbReference>
<evidence type="ECO:0000256" key="7">
    <source>
        <dbReference type="ARBA" id="ARBA00023077"/>
    </source>
</evidence>
<keyword evidence="10 11" id="KW-0998">Cell outer membrane</keyword>
<evidence type="ECO:0000259" key="14">
    <source>
        <dbReference type="Pfam" id="PF00593"/>
    </source>
</evidence>
<feature type="signal peptide" evidence="13">
    <location>
        <begin position="1"/>
        <end position="34"/>
    </location>
</feature>
<keyword evidence="8 11" id="KW-0472">Membrane</keyword>
<gene>
    <name evidence="16" type="ORF">I8J34_15680</name>
</gene>
<evidence type="ECO:0000259" key="15">
    <source>
        <dbReference type="Pfam" id="PF07715"/>
    </source>
</evidence>
<evidence type="ECO:0000256" key="13">
    <source>
        <dbReference type="SAM" id="SignalP"/>
    </source>
</evidence>
<dbReference type="GO" id="GO:0044718">
    <property type="term" value="P:siderophore transmembrane transport"/>
    <property type="evidence" value="ECO:0007669"/>
    <property type="project" value="TreeGrafter"/>
</dbReference>
<dbReference type="PANTHER" id="PTHR30069">
    <property type="entry name" value="TONB-DEPENDENT OUTER MEMBRANE RECEPTOR"/>
    <property type="match status" value="1"/>
</dbReference>
<evidence type="ECO:0000256" key="1">
    <source>
        <dbReference type="ARBA" id="ARBA00004571"/>
    </source>
</evidence>
<dbReference type="EMBL" id="JAEKFT010000018">
    <property type="protein sequence ID" value="MBT0962621.1"/>
    <property type="molecule type" value="Genomic_DNA"/>
</dbReference>
<dbReference type="InterPro" id="IPR036942">
    <property type="entry name" value="Beta-barrel_TonB_sf"/>
</dbReference>
<accession>A0A944HE60</accession>
<feature type="chain" id="PRO_5038118962" evidence="13">
    <location>
        <begin position="35"/>
        <end position="672"/>
    </location>
</feature>
<keyword evidence="7 12" id="KW-0798">TonB box</keyword>
<dbReference type="Proteomes" id="UP000694660">
    <property type="component" value="Unassembled WGS sequence"/>
</dbReference>
<evidence type="ECO:0000256" key="9">
    <source>
        <dbReference type="ARBA" id="ARBA00023170"/>
    </source>
</evidence>
<dbReference type="Gene3D" id="2.170.130.10">
    <property type="entry name" value="TonB-dependent receptor, plug domain"/>
    <property type="match status" value="1"/>
</dbReference>
<evidence type="ECO:0000256" key="10">
    <source>
        <dbReference type="ARBA" id="ARBA00023237"/>
    </source>
</evidence>
<evidence type="ECO:0000256" key="12">
    <source>
        <dbReference type="RuleBase" id="RU003357"/>
    </source>
</evidence>
<keyword evidence="6 13" id="KW-0732">Signal</keyword>
<reference evidence="17" key="1">
    <citation type="journal article" date="2022" name="ISME J.">
        <title>Genetic and phylogenetic analysis of dissimilatory iodate-reducing bacteria identifies potential niches across the world's oceans.</title>
        <authorList>
            <person name="Reyes-Umana V."/>
            <person name="Henning Z."/>
            <person name="Lee K."/>
            <person name="Barnum T.P."/>
            <person name="Coates J.D."/>
        </authorList>
    </citation>
    <scope>NUCLEOTIDE SEQUENCE [LARGE SCALE GENOMIC DNA]</scope>
    <source>
        <strain evidence="17">IR12</strain>
    </source>
</reference>
<organism evidence="16 17">
    <name type="scientific">Denitromonas iodatirespirans</name>
    <dbReference type="NCBI Taxonomy" id="2795389"/>
    <lineage>
        <taxon>Bacteria</taxon>
        <taxon>Pseudomonadati</taxon>
        <taxon>Pseudomonadota</taxon>
        <taxon>Betaproteobacteria</taxon>
        <taxon>Rhodocyclales</taxon>
        <taxon>Zoogloeaceae</taxon>
        <taxon>Denitromonas</taxon>
    </lineage>
</organism>
<protein>
    <submittedName>
        <fullName evidence="16">TonB-dependent receptor</fullName>
    </submittedName>
</protein>
<dbReference type="InterPro" id="IPR012910">
    <property type="entry name" value="Plug_dom"/>
</dbReference>
<keyword evidence="3 11" id="KW-0813">Transport</keyword>
<evidence type="ECO:0000256" key="5">
    <source>
        <dbReference type="ARBA" id="ARBA00022692"/>
    </source>
</evidence>
<dbReference type="RefSeq" id="WP_214362569.1">
    <property type="nucleotide sequence ID" value="NZ_JAEKFT010000018.1"/>
</dbReference>
<dbReference type="Pfam" id="PF07715">
    <property type="entry name" value="Plug"/>
    <property type="match status" value="1"/>
</dbReference>
<evidence type="ECO:0000256" key="2">
    <source>
        <dbReference type="ARBA" id="ARBA00009810"/>
    </source>
</evidence>
<dbReference type="InterPro" id="IPR000531">
    <property type="entry name" value="Beta-barrel_TonB"/>
</dbReference>
<keyword evidence="17" id="KW-1185">Reference proteome</keyword>
<comment type="similarity">
    <text evidence="2 11 12">Belongs to the TonB-dependent receptor family.</text>
</comment>
<keyword evidence="5 11" id="KW-0812">Transmembrane</keyword>
<keyword evidence="4 11" id="KW-1134">Transmembrane beta strand</keyword>
<feature type="domain" description="TonB-dependent receptor plug" evidence="15">
    <location>
        <begin position="68"/>
        <end position="176"/>
    </location>
</feature>
<proteinExistence type="inferred from homology"/>
<dbReference type="InterPro" id="IPR037066">
    <property type="entry name" value="Plug_dom_sf"/>
</dbReference>
<dbReference type="InterPro" id="IPR039426">
    <property type="entry name" value="TonB-dep_rcpt-like"/>
</dbReference>
<feature type="domain" description="TonB-dependent receptor-like beta-barrel" evidence="14">
    <location>
        <begin position="283"/>
        <end position="639"/>
    </location>
</feature>
<dbReference type="Gene3D" id="2.40.170.20">
    <property type="entry name" value="TonB-dependent receptor, beta-barrel domain"/>
    <property type="match status" value="1"/>
</dbReference>
<comment type="caution">
    <text evidence="16">The sequence shown here is derived from an EMBL/GenBank/DDBJ whole genome shotgun (WGS) entry which is preliminary data.</text>
</comment>
<dbReference type="PROSITE" id="PS52016">
    <property type="entry name" value="TONB_DEPENDENT_REC_3"/>
    <property type="match status" value="1"/>
</dbReference>
<dbReference type="Pfam" id="PF00593">
    <property type="entry name" value="TonB_dep_Rec_b-barrel"/>
    <property type="match status" value="1"/>
</dbReference>
<dbReference type="AlphaFoldDB" id="A0A944HE60"/>
<sequence length="672" mass="75457">MPRSRHTPIQGAVRLCCQTIGVIWLSLAAPSASAAALSPEQLLDADIDTLIQIETAVDAGRFPQKRIHAPTRVTIVTAEDIEAYGYRTLADVLRSMRGLFTTYDRNYHYLGTRGFARPGDYNTRVMILIDGMRLADPVYNQGSIGSDFPVDISLIKRVEFLPGPGSSAYGNNALLGLINIVTRDPVPTDSQQIRVEAGNNGRAGLQVTLDRLLAPSARLMLSASRVRSSGANHYYPEFDAPSTNHGRAEGLDSEARNRLFAKLLLDQWHLQLIASQRDKGVPTGSFQQQFNDRRSRTEDDYLMVSAARTLRLSDDSSANIRASYSRYDYTGHYPYDYPPVTLTEDRGLGEQIGLEASWISQAIDRHTLRVWGEVFYDRRIEQSNVDLDPYQSYLQDRRQGRHWGFFAEDEFRFAPRWQLNLGMRWDRQWTGNITAHPRLGLIHLLSDSTTLKLLYGSASRAPTAYERYYAIDGFNVANPDLSAETIRTLEAVYEYQTDGLRLSGSAFRYRISDLIDSVTDPNDDTVSFRNVAQATAHGIELEAELARANGDRLGLSYTWQRSVDDGTGKALTNVPRHMLKANWLAYWTPRLQSGLEVQYESRRDTLEGGHTGGRTLVNLSLLSRHLPGGATLRASLFNLLDRRYSEPASLDHVQHRLAQDGRSLGVVLTWPL</sequence>
<evidence type="ECO:0000256" key="6">
    <source>
        <dbReference type="ARBA" id="ARBA00022729"/>
    </source>
</evidence>
<name>A0A944HE60_DENI1</name>
<evidence type="ECO:0000256" key="11">
    <source>
        <dbReference type="PROSITE-ProRule" id="PRU01360"/>
    </source>
</evidence>